<organism evidence="2 3">
    <name type="scientific">Halobacillus locisalis</name>
    <dbReference type="NCBI Taxonomy" id="220753"/>
    <lineage>
        <taxon>Bacteria</taxon>
        <taxon>Bacillati</taxon>
        <taxon>Bacillota</taxon>
        <taxon>Bacilli</taxon>
        <taxon>Bacillales</taxon>
        <taxon>Bacillaceae</taxon>
        <taxon>Halobacillus</taxon>
    </lineage>
</organism>
<dbReference type="RefSeq" id="WP_181473672.1">
    <property type="nucleotide sequence ID" value="NZ_JACEFG010000004.1"/>
</dbReference>
<gene>
    <name evidence="2" type="ORF">H0266_17120</name>
</gene>
<dbReference type="AlphaFoldDB" id="A0A838CWT5"/>
<evidence type="ECO:0000313" key="2">
    <source>
        <dbReference type="EMBL" id="MBA2176612.1"/>
    </source>
</evidence>
<dbReference type="EMBL" id="JACEFG010000004">
    <property type="protein sequence ID" value="MBA2176612.1"/>
    <property type="molecule type" value="Genomic_DNA"/>
</dbReference>
<reference evidence="2 3" key="1">
    <citation type="journal article" date="2004" name="Extremophiles">
        <title>Halobacillus locisalis sp. nov., a halophilic bacterium isolated from a marine solar saltern of the Yellow Sea in Korea.</title>
        <authorList>
            <person name="Yoon J.H."/>
            <person name="Kang K.H."/>
            <person name="Oh T.K."/>
            <person name="Park Y.H."/>
        </authorList>
    </citation>
    <scope>NUCLEOTIDE SEQUENCE [LARGE SCALE GENOMIC DNA]</scope>
    <source>
        <strain evidence="2 3">KCTC 3788</strain>
    </source>
</reference>
<comment type="caution">
    <text evidence="2">The sequence shown here is derived from an EMBL/GenBank/DDBJ whole genome shotgun (WGS) entry which is preliminary data.</text>
</comment>
<feature type="domain" description="NERD" evidence="1">
    <location>
        <begin position="40"/>
        <end position="156"/>
    </location>
</feature>
<proteinExistence type="predicted"/>
<evidence type="ECO:0000313" key="3">
    <source>
        <dbReference type="Proteomes" id="UP000571017"/>
    </source>
</evidence>
<dbReference type="Pfam" id="PF08378">
    <property type="entry name" value="NERD"/>
    <property type="match status" value="1"/>
</dbReference>
<sequence length="318" mass="37285">MLKEQNESVRRVGCEFAFVRLAADHPKRKDVEEALGIRKAGEYGEKSITFHLGYLEGYHLILHDLRLYDGIAHFQIDTLILFPTYVLLLEVKNRSGRIIIDRQSHQMTRIKEDGTREGDADPVEQVERQSRLLGEWLMKHFSLKMPIHHLVIMSHTKCSLEFQNCEPDIHEKVIRGSSLFDAIQRVGADYRGRAWSKEALLKIGKALRDAHVEPNVDVVNRFRLKRGDFLNGVRCLGCGRYYMRRKQRAWFCLYCKQRSIDAHEQALKEYAYLISPWITNEEARFFLRVDSRHVIKRLLKRYSLEVSGIGKSVRYRIK</sequence>
<keyword evidence="3" id="KW-1185">Reference proteome</keyword>
<name>A0A838CWT5_9BACI</name>
<dbReference type="Proteomes" id="UP000571017">
    <property type="component" value="Unassembled WGS sequence"/>
</dbReference>
<protein>
    <submittedName>
        <fullName evidence="2">NERD domain-containing protein</fullName>
    </submittedName>
</protein>
<accession>A0A838CWT5</accession>
<dbReference type="InterPro" id="IPR011528">
    <property type="entry name" value="NERD"/>
</dbReference>
<evidence type="ECO:0000259" key="1">
    <source>
        <dbReference type="PROSITE" id="PS50965"/>
    </source>
</evidence>
<dbReference type="PROSITE" id="PS50965">
    <property type="entry name" value="NERD"/>
    <property type="match status" value="1"/>
</dbReference>